<organism evidence="1 2">
    <name type="scientific">Laetiporus sulphureus 93-53</name>
    <dbReference type="NCBI Taxonomy" id="1314785"/>
    <lineage>
        <taxon>Eukaryota</taxon>
        <taxon>Fungi</taxon>
        <taxon>Dikarya</taxon>
        <taxon>Basidiomycota</taxon>
        <taxon>Agaricomycotina</taxon>
        <taxon>Agaricomycetes</taxon>
        <taxon>Polyporales</taxon>
        <taxon>Laetiporus</taxon>
    </lineage>
</organism>
<dbReference type="AlphaFoldDB" id="A0A165C1V4"/>
<dbReference type="InParanoid" id="A0A165C1V4"/>
<reference evidence="1 2" key="1">
    <citation type="journal article" date="2016" name="Mol. Biol. Evol.">
        <title>Comparative Genomics of Early-Diverging Mushroom-Forming Fungi Provides Insights into the Origins of Lignocellulose Decay Capabilities.</title>
        <authorList>
            <person name="Nagy L.G."/>
            <person name="Riley R."/>
            <person name="Tritt A."/>
            <person name="Adam C."/>
            <person name="Daum C."/>
            <person name="Floudas D."/>
            <person name="Sun H."/>
            <person name="Yadav J.S."/>
            <person name="Pangilinan J."/>
            <person name="Larsson K.H."/>
            <person name="Matsuura K."/>
            <person name="Barry K."/>
            <person name="Labutti K."/>
            <person name="Kuo R."/>
            <person name="Ohm R.A."/>
            <person name="Bhattacharya S.S."/>
            <person name="Shirouzu T."/>
            <person name="Yoshinaga Y."/>
            <person name="Martin F.M."/>
            <person name="Grigoriev I.V."/>
            <person name="Hibbett D.S."/>
        </authorList>
    </citation>
    <scope>NUCLEOTIDE SEQUENCE [LARGE SCALE GENOMIC DNA]</scope>
    <source>
        <strain evidence="1 2">93-53</strain>
    </source>
</reference>
<gene>
    <name evidence="1" type="ORF">LAESUDRAFT_763163</name>
</gene>
<evidence type="ECO:0000313" key="2">
    <source>
        <dbReference type="Proteomes" id="UP000076871"/>
    </source>
</evidence>
<dbReference type="EMBL" id="KV427656">
    <property type="protein sequence ID" value="KZT02050.1"/>
    <property type="molecule type" value="Genomic_DNA"/>
</dbReference>
<keyword evidence="2" id="KW-1185">Reference proteome</keyword>
<sequence length="356" mass="39096">MLRKEHWARCDSVLVLCPGRAYNPNATSLQFPFPATAHVPLIALFPFQAHRRRALALHRALPLAPSDSQRFTKSYCSPQDASFSAAVPGGRTAVLGDARSTDQRARSGLPIISHQSFLSPPSIQSAFAHHLRPVASLRPDTRHTRLPPGAIPDAPQILSVLHHPERTTPKAYFTPSVLHALCGFRYSPCLSLFPPSSSHSNPANLIIPAPIHLLFAPSLTSKPALFDPIAPSYLSFAAVSTATVSARLSRSPSSRLRGDSIDKKDILLCHSPFPSPFSYSVLWDTGRRKITRNLFRRASDARCASLFPTHSIAILLDSTLAFPLLAFFRAHAIVAYRSSLAPPRRRTRTSRMEMPS</sequence>
<dbReference type="Proteomes" id="UP000076871">
    <property type="component" value="Unassembled WGS sequence"/>
</dbReference>
<name>A0A165C1V4_9APHY</name>
<proteinExistence type="predicted"/>
<dbReference type="GeneID" id="63830242"/>
<accession>A0A165C1V4</accession>
<protein>
    <submittedName>
        <fullName evidence="1">Uncharacterized protein</fullName>
    </submittedName>
</protein>
<dbReference type="RefSeq" id="XP_040759790.1">
    <property type="nucleotide sequence ID" value="XM_040913214.1"/>
</dbReference>
<evidence type="ECO:0000313" key="1">
    <source>
        <dbReference type="EMBL" id="KZT02050.1"/>
    </source>
</evidence>